<evidence type="ECO:0000313" key="2">
    <source>
        <dbReference type="Proteomes" id="UP000240283"/>
    </source>
</evidence>
<reference evidence="1 2" key="1">
    <citation type="submission" date="2017-12" db="EMBL/GenBank/DDBJ databases">
        <title>Genomic analysis of a novel phage Vp_R1 lytic to Vibrio parahaemolyticus.</title>
        <authorList>
            <person name="Ren H."/>
            <person name="Li Z."/>
        </authorList>
    </citation>
    <scope>NUCLEOTIDE SEQUENCE [LARGE SCALE GENOMIC DNA]</scope>
</reference>
<protein>
    <submittedName>
        <fullName evidence="1">Uncharacterized protein</fullName>
    </submittedName>
</protein>
<evidence type="ECO:0000313" key="1">
    <source>
        <dbReference type="EMBL" id="AUG88467.1"/>
    </source>
</evidence>
<keyword evidence="2" id="KW-1185">Reference proteome</keyword>
<sequence length="206" mass="23391">MSYTLISQAELINQLETLNKEDSARSFLFYSIVQGNTLDFKGTTPALVKRLVGAKFFELVPMRKYKKGTQAKPVYQYHAHGSAKFCEFQVENGADVPVSVSEYLEVEIDQSNDYFEEFNAKLDSYFSKLELSKESDKKLGEELVTANFKAYCENGGRMSLKEYKVARANYEKAEKALATLKELGMDTIEQVAKIADQKESLCYSEE</sequence>
<organism evidence="1 2">
    <name type="scientific">Vibrio phage Vp_R1</name>
    <dbReference type="NCBI Taxonomy" id="2059867"/>
    <lineage>
        <taxon>Viruses</taxon>
        <taxon>Duplodnaviria</taxon>
        <taxon>Heunggongvirae</taxon>
        <taxon>Uroviricota</taxon>
        <taxon>Caudoviricetes</taxon>
        <taxon>Grimontviridae</taxon>
        <taxon>Dalianvirus</taxon>
        <taxon>Dalianvirus R1</taxon>
    </lineage>
</organism>
<gene>
    <name evidence="1" type="ORF">VPR_103</name>
</gene>
<dbReference type="EMBL" id="MG603697">
    <property type="protein sequence ID" value="AUG88467.1"/>
    <property type="molecule type" value="Genomic_DNA"/>
</dbReference>
<name>A0A2H5BQ56_9CAUD</name>
<dbReference type="Proteomes" id="UP000240283">
    <property type="component" value="Segment"/>
</dbReference>
<accession>A0A2H5BQ56</accession>
<proteinExistence type="predicted"/>